<dbReference type="OrthoDB" id="4847299at2759"/>
<keyword evidence="2" id="KW-1185">Reference proteome</keyword>
<dbReference type="GeneID" id="67002491"/>
<gene>
    <name evidence="1" type="ORF">Asppvi_003879</name>
</gene>
<evidence type="ECO:0000313" key="1">
    <source>
        <dbReference type="EMBL" id="GIJ85024.1"/>
    </source>
</evidence>
<proteinExistence type="predicted"/>
<protein>
    <submittedName>
        <fullName evidence="1">Uncharacterized protein</fullName>
    </submittedName>
</protein>
<name>A0A9P3B7V0_9EURO</name>
<dbReference type="Proteomes" id="UP001043456">
    <property type="component" value="Unassembled WGS sequence"/>
</dbReference>
<dbReference type="AlphaFoldDB" id="A0A9P3B7V0"/>
<sequence length="125" mass="14043">MSVLNSFQLLPAIEIGNEKAGLQHILDKHGKEFERLGEEKETKLMELAETSTSIGLRMCAQKSRPIFGLFFHGNLLAVAIQAGDNGFVVSMNTKSFDRMKDEVAKHGGTEQLEKLLRELHSWPIY</sequence>
<accession>A0A9P3B7V0</accession>
<reference evidence="1 2" key="1">
    <citation type="submission" date="2018-10" db="EMBL/GenBank/DDBJ databases">
        <title>Pan-genome distribution and transcriptional activeness of fungal secondary metabolism genes in Aspergillus section Fumigati.</title>
        <authorList>
            <person name="Takahashi H."/>
            <person name="Umemura M."/>
            <person name="Ninomiya A."/>
            <person name="Kusuya Y."/>
            <person name="Urayama S."/>
            <person name="Shimizu M."/>
            <person name="Watanabe A."/>
            <person name="Kamei K."/>
            <person name="Yaguchi T."/>
            <person name="Hagiwara D."/>
        </authorList>
    </citation>
    <scope>NUCLEOTIDE SEQUENCE [LARGE SCALE GENOMIC DNA]</scope>
    <source>
        <strain evidence="1 2">IFM 55266</strain>
    </source>
</reference>
<comment type="caution">
    <text evidence="1">The sequence shown here is derived from an EMBL/GenBank/DDBJ whole genome shotgun (WGS) entry which is preliminary data.</text>
</comment>
<dbReference type="EMBL" id="BHVY01000003">
    <property type="protein sequence ID" value="GIJ85024.1"/>
    <property type="molecule type" value="Genomic_DNA"/>
</dbReference>
<organism evidence="1 2">
    <name type="scientific">Aspergillus pseudoviridinutans</name>
    <dbReference type="NCBI Taxonomy" id="1517512"/>
    <lineage>
        <taxon>Eukaryota</taxon>
        <taxon>Fungi</taxon>
        <taxon>Dikarya</taxon>
        <taxon>Ascomycota</taxon>
        <taxon>Pezizomycotina</taxon>
        <taxon>Eurotiomycetes</taxon>
        <taxon>Eurotiomycetidae</taxon>
        <taxon>Eurotiales</taxon>
        <taxon>Aspergillaceae</taxon>
        <taxon>Aspergillus</taxon>
        <taxon>Aspergillus subgen. Fumigati</taxon>
    </lineage>
</organism>
<dbReference type="RefSeq" id="XP_043155771.1">
    <property type="nucleotide sequence ID" value="XM_043299836.1"/>
</dbReference>
<evidence type="ECO:0000313" key="2">
    <source>
        <dbReference type="Proteomes" id="UP001043456"/>
    </source>
</evidence>